<organism evidence="16 17">
    <name type="scientific">Mesorhabditis spiculigera</name>
    <dbReference type="NCBI Taxonomy" id="96644"/>
    <lineage>
        <taxon>Eukaryota</taxon>
        <taxon>Metazoa</taxon>
        <taxon>Ecdysozoa</taxon>
        <taxon>Nematoda</taxon>
        <taxon>Chromadorea</taxon>
        <taxon>Rhabditida</taxon>
        <taxon>Rhabditina</taxon>
        <taxon>Rhabditomorpha</taxon>
        <taxon>Rhabditoidea</taxon>
        <taxon>Rhabditidae</taxon>
        <taxon>Mesorhabditinae</taxon>
        <taxon>Mesorhabditis</taxon>
    </lineage>
</organism>
<dbReference type="PANTHER" id="PTHR10791:SF246">
    <property type="entry name" value="SUGAR TRANSPORTER SWEET1"/>
    <property type="match status" value="1"/>
</dbReference>
<dbReference type="GO" id="GO:0000139">
    <property type="term" value="C:Golgi membrane"/>
    <property type="evidence" value="ECO:0007669"/>
    <property type="project" value="UniProtKB-SubCell"/>
</dbReference>
<evidence type="ECO:0000256" key="8">
    <source>
        <dbReference type="ARBA" id="ARBA00022692"/>
    </source>
</evidence>
<dbReference type="AlphaFoldDB" id="A0AA36D526"/>
<dbReference type="Proteomes" id="UP001177023">
    <property type="component" value="Unassembled WGS sequence"/>
</dbReference>
<dbReference type="GO" id="GO:0005886">
    <property type="term" value="C:plasma membrane"/>
    <property type="evidence" value="ECO:0007669"/>
    <property type="project" value="UniProtKB-SubCell"/>
</dbReference>
<name>A0AA36D526_9BILA</name>
<keyword evidence="8 15" id="KW-0812">Transmembrane</keyword>
<reference evidence="16" key="1">
    <citation type="submission" date="2023-06" db="EMBL/GenBank/DDBJ databases">
        <authorList>
            <person name="Delattre M."/>
        </authorList>
    </citation>
    <scope>NUCLEOTIDE SEQUENCE</scope>
    <source>
        <strain evidence="16">AF72</strain>
    </source>
</reference>
<dbReference type="PANTHER" id="PTHR10791">
    <property type="entry name" value="RAG1-ACTIVATING PROTEIN 1"/>
    <property type="match status" value="1"/>
</dbReference>
<dbReference type="FunFam" id="1.20.1280.290:FF:000004">
    <property type="entry name" value="Sugar transporter SWEET"/>
    <property type="match status" value="1"/>
</dbReference>
<dbReference type="GO" id="GO:0051119">
    <property type="term" value="F:sugar transmembrane transporter activity"/>
    <property type="evidence" value="ECO:0007669"/>
    <property type="project" value="InterPro"/>
</dbReference>
<dbReference type="FunFam" id="1.20.1280.290:FF:000010">
    <property type="entry name" value="Sugar transporter SWEET"/>
    <property type="match status" value="1"/>
</dbReference>
<evidence type="ECO:0000313" key="17">
    <source>
        <dbReference type="Proteomes" id="UP001177023"/>
    </source>
</evidence>
<feature type="transmembrane region" description="Helical" evidence="15">
    <location>
        <begin position="73"/>
        <end position="93"/>
    </location>
</feature>
<feature type="transmembrane region" description="Helical" evidence="15">
    <location>
        <begin position="130"/>
        <end position="149"/>
    </location>
</feature>
<protein>
    <recommendedName>
        <fullName evidence="4">Sugar transporter SWEET1</fullName>
    </recommendedName>
</protein>
<dbReference type="InterPro" id="IPR004316">
    <property type="entry name" value="SWEET_rpt"/>
</dbReference>
<comment type="subcellular location">
    <subcellularLocation>
        <location evidence="1">Cell membrane</location>
        <topology evidence="1">Multi-pass membrane protein</topology>
    </subcellularLocation>
    <subcellularLocation>
        <location evidence="2">Golgi apparatus membrane</location>
        <topology evidence="2">Multi-pass membrane protein</topology>
    </subcellularLocation>
</comment>
<proteinExistence type="inferred from homology"/>
<evidence type="ECO:0000256" key="2">
    <source>
        <dbReference type="ARBA" id="ARBA00004653"/>
    </source>
</evidence>
<evidence type="ECO:0000256" key="9">
    <source>
        <dbReference type="ARBA" id="ARBA00022737"/>
    </source>
</evidence>
<feature type="compositionally biased region" description="Basic and acidic residues" evidence="14">
    <location>
        <begin position="318"/>
        <end position="338"/>
    </location>
</feature>
<comment type="similarity">
    <text evidence="3">Belongs to the SWEET sugar transporter family.</text>
</comment>
<keyword evidence="5" id="KW-0813">Transport</keyword>
<evidence type="ECO:0000256" key="1">
    <source>
        <dbReference type="ARBA" id="ARBA00004651"/>
    </source>
</evidence>
<evidence type="ECO:0000256" key="4">
    <source>
        <dbReference type="ARBA" id="ARBA00021741"/>
    </source>
</evidence>
<keyword evidence="10 15" id="KW-1133">Transmembrane helix</keyword>
<evidence type="ECO:0000256" key="13">
    <source>
        <dbReference type="ARBA" id="ARBA00055578"/>
    </source>
</evidence>
<dbReference type="Pfam" id="PF03083">
    <property type="entry name" value="MtN3_slv"/>
    <property type="match status" value="2"/>
</dbReference>
<gene>
    <name evidence="16" type="ORF">MSPICULIGERA_LOCUS18175</name>
</gene>
<evidence type="ECO:0000256" key="3">
    <source>
        <dbReference type="ARBA" id="ARBA00007809"/>
    </source>
</evidence>
<feature type="transmembrane region" description="Helical" evidence="15">
    <location>
        <begin position="46"/>
        <end position="67"/>
    </location>
</feature>
<comment type="caution">
    <text evidence="16">The sequence shown here is derived from an EMBL/GenBank/DDBJ whole genome shotgun (WGS) entry which is preliminary data.</text>
</comment>
<dbReference type="InterPro" id="IPR047664">
    <property type="entry name" value="SWEET"/>
</dbReference>
<keyword evidence="17" id="KW-1185">Reference proteome</keyword>
<feature type="non-terminal residue" evidence="16">
    <location>
        <position position="361"/>
    </location>
</feature>
<evidence type="ECO:0000256" key="11">
    <source>
        <dbReference type="ARBA" id="ARBA00023034"/>
    </source>
</evidence>
<evidence type="ECO:0000256" key="14">
    <source>
        <dbReference type="SAM" id="MobiDB-lite"/>
    </source>
</evidence>
<feature type="transmembrane region" description="Helical" evidence="15">
    <location>
        <begin position="12"/>
        <end position="34"/>
    </location>
</feature>
<dbReference type="EMBL" id="CATQJA010002657">
    <property type="protein sequence ID" value="CAJ0579972.1"/>
    <property type="molecule type" value="Genomic_DNA"/>
</dbReference>
<keyword evidence="11" id="KW-0333">Golgi apparatus</keyword>
<keyword evidence="6" id="KW-1003">Cell membrane</keyword>
<keyword evidence="12 15" id="KW-0472">Membrane</keyword>
<keyword evidence="7" id="KW-0762">Sugar transport</keyword>
<evidence type="ECO:0000256" key="5">
    <source>
        <dbReference type="ARBA" id="ARBA00022448"/>
    </source>
</evidence>
<evidence type="ECO:0000313" key="16">
    <source>
        <dbReference type="EMBL" id="CAJ0579972.1"/>
    </source>
</evidence>
<evidence type="ECO:0000256" key="6">
    <source>
        <dbReference type="ARBA" id="ARBA00022475"/>
    </source>
</evidence>
<evidence type="ECO:0000256" key="7">
    <source>
        <dbReference type="ARBA" id="ARBA00022597"/>
    </source>
</evidence>
<evidence type="ECO:0000256" key="10">
    <source>
        <dbReference type="ARBA" id="ARBA00022989"/>
    </source>
</evidence>
<sequence length="361" mass="40442">MFEIFTHGFTFLNLLSIIAFITTVGLFFCGIPICRQILKRKDTKEIAAAPFLMGILGGTCWMSYGYLKGDHTVMYVTGTQIILYTSYTLFYWFMTKDKFGITLKVLFIVILSTSIAASSYHFRMAVFHPLGWLCMTLNAADFAAPLAGLKTVIRRGATSTLPLPLCIANFLVSTEWFVYGLLVWDFYLITPNGIGSVLALAQVMLFVVLPRKPGQQSPIRRLVNLCRRDTVADIETAAVVEPTVGLSTDDEKDAKMPPREEQSWPSMVISTLEHELDNVISRVTAHEQFGYSTQLDEEGSSDNEKTLTDRKLAKELAEARRAETVERPVRERSTTVREDEQEEEAAAARIHRSSSSPNLSV</sequence>
<keyword evidence="9" id="KW-0677">Repeat</keyword>
<feature type="transmembrane region" description="Helical" evidence="15">
    <location>
        <begin position="161"/>
        <end position="182"/>
    </location>
</feature>
<feature type="region of interest" description="Disordered" evidence="14">
    <location>
        <begin position="318"/>
        <end position="361"/>
    </location>
</feature>
<accession>A0AA36D526</accession>
<dbReference type="Gene3D" id="1.20.1280.290">
    <property type="match status" value="2"/>
</dbReference>
<evidence type="ECO:0000256" key="12">
    <source>
        <dbReference type="ARBA" id="ARBA00023136"/>
    </source>
</evidence>
<feature type="transmembrane region" description="Helical" evidence="15">
    <location>
        <begin position="105"/>
        <end position="124"/>
    </location>
</feature>
<feature type="transmembrane region" description="Helical" evidence="15">
    <location>
        <begin position="188"/>
        <end position="209"/>
    </location>
</feature>
<evidence type="ECO:0000256" key="15">
    <source>
        <dbReference type="SAM" id="Phobius"/>
    </source>
</evidence>
<comment type="function">
    <text evidence="13">Mediates both low-affinity uptake and efflux of sugar across the membrane.</text>
</comment>